<reference evidence="2 3" key="1">
    <citation type="submission" date="2017-09" db="EMBL/GenBank/DDBJ databases">
        <title>Biodiversity and function of Thalassospira species in the particle-attached aromatic-hydrocarbon-degrading consortia from the surface seawater of the China South Sea.</title>
        <authorList>
            <person name="Dong C."/>
            <person name="Lai Q."/>
            <person name="Shao Z."/>
        </authorList>
    </citation>
    <scope>NUCLEOTIDE SEQUENCE [LARGE SCALE GENOMIC DNA]</scope>
    <source>
        <strain evidence="2 3">139Z-12</strain>
    </source>
</reference>
<name>A0A2N3L1I8_9PROT</name>
<dbReference type="Proteomes" id="UP000233332">
    <property type="component" value="Unassembled WGS sequence"/>
</dbReference>
<dbReference type="AlphaFoldDB" id="A0A2N3L1I8"/>
<feature type="transmembrane region" description="Helical" evidence="1">
    <location>
        <begin position="20"/>
        <end position="39"/>
    </location>
</feature>
<protein>
    <recommendedName>
        <fullName evidence="4">DUF4153 domain-containing protein</fullName>
    </recommendedName>
</protein>
<feature type="transmembrane region" description="Helical" evidence="1">
    <location>
        <begin position="147"/>
        <end position="170"/>
    </location>
</feature>
<feature type="transmembrane region" description="Helical" evidence="1">
    <location>
        <begin position="227"/>
        <end position="251"/>
    </location>
</feature>
<accession>A0A2N3L1I8</accession>
<feature type="transmembrane region" description="Helical" evidence="1">
    <location>
        <begin position="73"/>
        <end position="94"/>
    </location>
</feature>
<gene>
    <name evidence="2" type="ORF">COO92_19875</name>
</gene>
<evidence type="ECO:0008006" key="4">
    <source>
        <dbReference type="Google" id="ProtNLM"/>
    </source>
</evidence>
<feature type="transmembrane region" description="Helical" evidence="1">
    <location>
        <begin position="45"/>
        <end position="66"/>
    </location>
</feature>
<keyword evidence="1" id="KW-0472">Membrane</keyword>
<feature type="transmembrane region" description="Helical" evidence="1">
    <location>
        <begin position="257"/>
        <end position="277"/>
    </location>
</feature>
<feature type="transmembrane region" description="Helical" evidence="1">
    <location>
        <begin position="328"/>
        <end position="348"/>
    </location>
</feature>
<evidence type="ECO:0000313" key="3">
    <source>
        <dbReference type="Proteomes" id="UP000233332"/>
    </source>
</evidence>
<evidence type="ECO:0000256" key="1">
    <source>
        <dbReference type="SAM" id="Phobius"/>
    </source>
</evidence>
<feature type="transmembrane region" description="Helical" evidence="1">
    <location>
        <begin position="190"/>
        <end position="207"/>
    </location>
</feature>
<evidence type="ECO:0000313" key="2">
    <source>
        <dbReference type="EMBL" id="PKR56671.1"/>
    </source>
</evidence>
<proteinExistence type="predicted"/>
<feature type="transmembrane region" description="Helical" evidence="1">
    <location>
        <begin position="298"/>
        <end position="316"/>
    </location>
</feature>
<organism evidence="2 3">
    <name type="scientific">Thalassospira lohafexi</name>
    <dbReference type="NCBI Taxonomy" id="744227"/>
    <lineage>
        <taxon>Bacteria</taxon>
        <taxon>Pseudomonadati</taxon>
        <taxon>Pseudomonadota</taxon>
        <taxon>Alphaproteobacteria</taxon>
        <taxon>Rhodospirillales</taxon>
        <taxon>Thalassospiraceae</taxon>
        <taxon>Thalassospira</taxon>
    </lineage>
</organism>
<dbReference type="EMBL" id="NXGX01000010">
    <property type="protein sequence ID" value="PKR56671.1"/>
    <property type="molecule type" value="Genomic_DNA"/>
</dbReference>
<comment type="caution">
    <text evidence="2">The sequence shown here is derived from an EMBL/GenBank/DDBJ whole genome shotgun (WGS) entry which is preliminary data.</text>
</comment>
<keyword evidence="1" id="KW-1133">Transmembrane helix</keyword>
<keyword evidence="3" id="KW-1185">Reference proteome</keyword>
<keyword evidence="1" id="KW-0812">Transmembrane</keyword>
<sequence length="586" mass="64520">MWVQTLGTSMSTSMNNRHWMFPLSGAAYGLAFWYLSSYAPLDEYALTSLMTFVASLAFCSWFAVGVRNLRDDVLFTLGVAGLAALQVLSFQVFVGFDFVTDIPTTGLLACQAIWVGIAVAAWRIWARPQTTVLPNHRDRAALVPEIWSIKLSLAFGLLAIGILWPLLYALTALLELVGLYQIWDFIAEGYIGAPLSGVAFATGVLIAQEKANLLIPVRQVIGVMFRVLYPIQACGLLVFLAVAVFGGWEILIAQDFGVWWTVMAAAAGLSYLLFGAVQAGEASTLFGKIGDRIFRVTLWMAPVFAAIAIYTIWLRVADYGLTPSRTYGIWAALFVLFATIWLSVAAFGRRQSAPNALRATFGHIAICLAVTAFIVHLPLLDPVTMSARSQEARLTEKLGAEASSSELSTRTLNDLSFMATRLGDPGIAAIAKFTASYPDAMPDLTALRDRNPNDRGDMIAADRIPIFPETHKVPSDLVDELLTGPLEFYRRFCRDDTGVNLCSILLIDLDGDGREEAVFFIDEDYAPVYRYAAEDSEWVSVATLQLDPNDRDRAQMQRDLEAGAVDVIAPRYSDLKIGGQRWRQTR</sequence>
<feature type="transmembrane region" description="Helical" evidence="1">
    <location>
        <begin position="360"/>
        <end position="380"/>
    </location>
</feature>
<feature type="transmembrane region" description="Helical" evidence="1">
    <location>
        <begin position="106"/>
        <end position="126"/>
    </location>
</feature>